<feature type="signal peptide" evidence="1">
    <location>
        <begin position="1"/>
        <end position="23"/>
    </location>
</feature>
<keyword evidence="1" id="KW-0732">Signal</keyword>
<keyword evidence="3" id="KW-1185">Reference proteome</keyword>
<name>A0ABX1EAD4_9PROT</name>
<reference evidence="2 3" key="1">
    <citation type="submission" date="2020-03" db="EMBL/GenBank/DDBJ databases">
        <title>Roseomonas selenitidurans sp. nov. isolated from urban soil.</title>
        <authorList>
            <person name="Liu H."/>
        </authorList>
    </citation>
    <scope>NUCLEOTIDE SEQUENCE [LARGE SCALE GENOMIC DNA]</scope>
    <source>
        <strain evidence="2 3">BU-1</strain>
    </source>
</reference>
<gene>
    <name evidence="2" type="ORF">HEQ75_23230</name>
</gene>
<dbReference type="EMBL" id="JAAVNE010000054">
    <property type="protein sequence ID" value="NKC33793.1"/>
    <property type="molecule type" value="Genomic_DNA"/>
</dbReference>
<dbReference type="RefSeq" id="WP_168034514.1">
    <property type="nucleotide sequence ID" value="NZ_JAAVNE010000054.1"/>
</dbReference>
<evidence type="ECO:0000313" key="2">
    <source>
        <dbReference type="EMBL" id="NKC33793.1"/>
    </source>
</evidence>
<organism evidence="2 3">
    <name type="scientific">Falsiroseomonas selenitidurans</name>
    <dbReference type="NCBI Taxonomy" id="2716335"/>
    <lineage>
        <taxon>Bacteria</taxon>
        <taxon>Pseudomonadati</taxon>
        <taxon>Pseudomonadota</taxon>
        <taxon>Alphaproteobacteria</taxon>
        <taxon>Acetobacterales</taxon>
        <taxon>Roseomonadaceae</taxon>
        <taxon>Falsiroseomonas</taxon>
    </lineage>
</organism>
<feature type="chain" id="PRO_5045657429" description="Autotransporter domain-containing protein" evidence="1">
    <location>
        <begin position="24"/>
        <end position="409"/>
    </location>
</feature>
<evidence type="ECO:0000313" key="3">
    <source>
        <dbReference type="Proteomes" id="UP000787635"/>
    </source>
</evidence>
<accession>A0ABX1EAD4</accession>
<evidence type="ECO:0008006" key="4">
    <source>
        <dbReference type="Google" id="ProtNLM"/>
    </source>
</evidence>
<evidence type="ECO:0000256" key="1">
    <source>
        <dbReference type="SAM" id="SignalP"/>
    </source>
</evidence>
<proteinExistence type="predicted"/>
<protein>
    <recommendedName>
        <fullName evidence="4">Autotransporter domain-containing protein</fullName>
    </recommendedName>
</protein>
<comment type="caution">
    <text evidence="2">The sequence shown here is derived from an EMBL/GenBank/DDBJ whole genome shotgun (WGS) entry which is preliminary data.</text>
</comment>
<dbReference type="Proteomes" id="UP000787635">
    <property type="component" value="Unassembled WGS sequence"/>
</dbReference>
<sequence>MRRSAPFLVASVLLLPYAATGLAADLFRGSFVIDGQSASAGSNNIQDFADLFTNRGLRSLSSSYTDVSAATADVSLRGVPATLSYAANSTTLRFIVPSAGINESFTGATRDESQDLALEWFKGAGGAALTRLLRQAVATTAVDPLAGNPNSLMSQMGAADFNLATGAAPSAGLAGGSRFGLGARFGSYSAGDHDTQTYSLPIGYRFDFGSSGTLLIDAPMTLSSTSNAEAYSGSLGIGYRIPMRLGQPDWLTWSLTPVVRAGAVGSTEIGSVGGIWSASLTSTLTLSLPGGGDLTMGNMFGRLDTLPIKIADYDISYELSNYIYRNGLVYTRPVGEMFGRSVSASLFVLDTRFTGDDLYVKSYQEFGAFLNIGDPIRILGAPVPVRIGATYLTGENDYRGFTLNLGVTF</sequence>